<dbReference type="RefSeq" id="WP_242976892.1">
    <property type="nucleotide sequence ID" value="NZ_PGET01000001.1"/>
</dbReference>
<dbReference type="Proteomes" id="UP000231092">
    <property type="component" value="Unassembled WGS sequence"/>
</dbReference>
<name>A0A2M8Z305_9FIRM</name>
<protein>
    <submittedName>
        <fullName evidence="1">Uncharacterized protein</fullName>
    </submittedName>
</protein>
<reference evidence="1 2" key="1">
    <citation type="submission" date="2017-11" db="EMBL/GenBank/DDBJ databases">
        <title>Understudied soil microbes with underappreciated capabilities: Untangling the Clostridium saccharolyticum group.</title>
        <authorList>
            <person name="Leschine S."/>
        </authorList>
    </citation>
    <scope>NUCLEOTIDE SEQUENCE [LARGE SCALE GENOMIC DNA]</scope>
    <source>
        <strain evidence="1 2">18A</strain>
    </source>
</reference>
<dbReference type="EMBL" id="PGET01000001">
    <property type="protein sequence ID" value="PJJ27837.1"/>
    <property type="molecule type" value="Genomic_DNA"/>
</dbReference>
<gene>
    <name evidence="1" type="ORF">H171_1317</name>
</gene>
<evidence type="ECO:0000313" key="1">
    <source>
        <dbReference type="EMBL" id="PJJ27837.1"/>
    </source>
</evidence>
<sequence>MPEALNMGVPYDLFWRLNPRKLLPFVEAYRRKQQQRSDEMWLMGQYVASALDATVCNAMPFIKRKWRGKYFEEPIRVTPKTEEEKRSESEKALQGFIFAAGTMENDMKRKKKGE</sequence>
<evidence type="ECO:0000313" key="2">
    <source>
        <dbReference type="Proteomes" id="UP000231092"/>
    </source>
</evidence>
<accession>A0A2M8Z305</accession>
<dbReference type="AlphaFoldDB" id="A0A2M8Z305"/>
<proteinExistence type="predicted"/>
<organism evidence="1 2">
    <name type="scientific">[Clostridium] celerecrescens 18A</name>
    <dbReference type="NCBI Taxonomy" id="1286362"/>
    <lineage>
        <taxon>Bacteria</taxon>
        <taxon>Bacillati</taxon>
        <taxon>Bacillota</taxon>
        <taxon>Clostridia</taxon>
        <taxon>Lachnospirales</taxon>
        <taxon>Lachnospiraceae</taxon>
        <taxon>Lacrimispora</taxon>
    </lineage>
</organism>
<comment type="caution">
    <text evidence="1">The sequence shown here is derived from an EMBL/GenBank/DDBJ whole genome shotgun (WGS) entry which is preliminary data.</text>
</comment>